<evidence type="ECO:0000256" key="1">
    <source>
        <dbReference type="ARBA" id="ARBA00006243"/>
    </source>
</evidence>
<protein>
    <submittedName>
        <fullName evidence="4">Hydrogenase expression/formation protein HypE</fullName>
    </submittedName>
</protein>
<dbReference type="NCBIfam" id="TIGR02124">
    <property type="entry name" value="hypE"/>
    <property type="match status" value="1"/>
</dbReference>
<dbReference type="InterPro" id="IPR036676">
    <property type="entry name" value="PurM-like_C_sf"/>
</dbReference>
<dbReference type="InterPro" id="IPR036921">
    <property type="entry name" value="PurM-like_N_sf"/>
</dbReference>
<evidence type="ECO:0000259" key="2">
    <source>
        <dbReference type="Pfam" id="PF00586"/>
    </source>
</evidence>
<evidence type="ECO:0000313" key="5">
    <source>
        <dbReference type="Proteomes" id="UP001321450"/>
    </source>
</evidence>
<dbReference type="GO" id="GO:0051604">
    <property type="term" value="P:protein maturation"/>
    <property type="evidence" value="ECO:0007669"/>
    <property type="project" value="TreeGrafter"/>
</dbReference>
<dbReference type="Gene3D" id="3.90.650.10">
    <property type="entry name" value="PurM-like C-terminal domain"/>
    <property type="match status" value="1"/>
</dbReference>
<dbReference type="SUPFAM" id="SSF56042">
    <property type="entry name" value="PurM C-terminal domain-like"/>
    <property type="match status" value="1"/>
</dbReference>
<gene>
    <name evidence="4" type="ORF">MIN45_P2032</name>
</gene>
<dbReference type="Gene3D" id="3.30.1330.10">
    <property type="entry name" value="PurM-like, N-terminal domain"/>
    <property type="match status" value="1"/>
</dbReference>
<dbReference type="CDD" id="cd02197">
    <property type="entry name" value="HypE"/>
    <property type="match status" value="1"/>
</dbReference>
<evidence type="ECO:0000313" key="4">
    <source>
        <dbReference type="EMBL" id="BCX89659.1"/>
    </source>
</evidence>
<feature type="domain" description="PurM-like C-terminal" evidence="3">
    <location>
        <begin position="162"/>
        <end position="308"/>
    </location>
</feature>
<reference evidence="5" key="1">
    <citation type="journal article" date="2024" name="Int. J. Syst. Evol. Microbiol.">
        <title>Methylomarinovum tepidoasis sp. nov., a moderately thermophilic methanotroph of the family Methylothermaceae isolated from a deep-sea hydrothermal field.</title>
        <authorList>
            <person name="Hirayama H."/>
            <person name="Takaki Y."/>
            <person name="Abe M."/>
            <person name="Miyazaki M."/>
            <person name="Uematsu K."/>
            <person name="Matsui Y."/>
            <person name="Takai K."/>
        </authorList>
    </citation>
    <scope>NUCLEOTIDE SEQUENCE [LARGE SCALE GENOMIC DNA]</scope>
    <source>
        <strain evidence="5">IN45</strain>
    </source>
</reference>
<dbReference type="PIRSF" id="PIRSF005644">
    <property type="entry name" value="Hdrgns_mtr_HypE"/>
    <property type="match status" value="1"/>
</dbReference>
<dbReference type="AlphaFoldDB" id="A0AAU9C8P7"/>
<dbReference type="PANTHER" id="PTHR30303:SF0">
    <property type="entry name" value="CARBAMOYL DEHYDRATASE HYPE"/>
    <property type="match status" value="1"/>
</dbReference>
<dbReference type="EMBL" id="AP024718">
    <property type="protein sequence ID" value="BCX89659.1"/>
    <property type="molecule type" value="Genomic_DNA"/>
</dbReference>
<dbReference type="Pfam" id="PF02769">
    <property type="entry name" value="AIRS_C"/>
    <property type="match status" value="1"/>
</dbReference>
<dbReference type="RefSeq" id="WP_286292068.1">
    <property type="nucleotide sequence ID" value="NZ_AP024718.1"/>
</dbReference>
<proteinExistence type="inferred from homology"/>
<dbReference type="KEGG" id="meiy:MIN45_P2032"/>
<accession>A0AAU9C8P7</accession>
<feature type="domain" description="PurM-like N-terminal" evidence="2">
    <location>
        <begin position="38"/>
        <end position="150"/>
    </location>
</feature>
<evidence type="ECO:0000259" key="3">
    <source>
        <dbReference type="Pfam" id="PF02769"/>
    </source>
</evidence>
<keyword evidence="5" id="KW-1185">Reference proteome</keyword>
<organism evidence="4 5">
    <name type="scientific">Methylomarinovum tepidoasis</name>
    <dbReference type="NCBI Taxonomy" id="2840183"/>
    <lineage>
        <taxon>Bacteria</taxon>
        <taxon>Pseudomonadati</taxon>
        <taxon>Pseudomonadota</taxon>
        <taxon>Gammaproteobacteria</taxon>
        <taxon>Methylococcales</taxon>
        <taxon>Methylothermaceae</taxon>
        <taxon>Methylomarinovum</taxon>
    </lineage>
</organism>
<sequence>MSGACLTLAHGSGGLAMERLIRDLFLKTFADPELARLEDAARLESGTGRIALTTDAFVVDPPFFPGGDIGRLAVCGTVNDLAVAGAVPECLSTAFILEEGLALAELRRIVESIKRAADEAGVRIVTGDTKVVPRRAADGVFITTSGVGRIPAGIALGAERLRPGDRILVSGPVGDHGAAVLDARGELGLSHGIVSDCRPLTDLVRSLLAAVPVHALRDPTRGGLAAVVNEWSRACGFGIAVEETAVPVREAVRGLCELLGFDPLYLACEGRLVAAVPAEAAATALEVLRGHADGREAALVGEVVEPPAQVVLHTAFGGQRLLDQPEGDLLPRIC</sequence>
<dbReference type="Proteomes" id="UP001321450">
    <property type="component" value="Chromosome"/>
</dbReference>
<dbReference type="InterPro" id="IPR010918">
    <property type="entry name" value="PurM-like_C_dom"/>
</dbReference>
<name>A0AAU9C8P7_9GAMM</name>
<dbReference type="SUPFAM" id="SSF55326">
    <property type="entry name" value="PurM N-terminal domain-like"/>
    <property type="match status" value="1"/>
</dbReference>
<dbReference type="Pfam" id="PF00586">
    <property type="entry name" value="AIRS"/>
    <property type="match status" value="1"/>
</dbReference>
<dbReference type="InterPro" id="IPR011854">
    <property type="entry name" value="HypE"/>
</dbReference>
<dbReference type="InterPro" id="IPR016188">
    <property type="entry name" value="PurM-like_N"/>
</dbReference>
<dbReference type="PANTHER" id="PTHR30303">
    <property type="entry name" value="HYDROGENASE ISOENZYMES FORMATION PROTEIN HYPE"/>
    <property type="match status" value="1"/>
</dbReference>
<comment type="similarity">
    <text evidence="1">Belongs to the HypE family.</text>
</comment>